<evidence type="ECO:0000313" key="9">
    <source>
        <dbReference type="EMBL" id="ESK66173.1"/>
    </source>
</evidence>
<dbReference type="Gene3D" id="1.10.3720.10">
    <property type="entry name" value="MetI-like"/>
    <property type="match status" value="1"/>
</dbReference>
<dbReference type="InterPro" id="IPR051393">
    <property type="entry name" value="ABC_transporter_permease"/>
</dbReference>
<dbReference type="PROSITE" id="PS50928">
    <property type="entry name" value="ABC_TM1"/>
    <property type="match status" value="1"/>
</dbReference>
<dbReference type="CDD" id="cd06261">
    <property type="entry name" value="TM_PBP2"/>
    <property type="match status" value="1"/>
</dbReference>
<comment type="similarity">
    <text evidence="7">Belongs to the binding-protein-dependent transport system permease family.</text>
</comment>
<dbReference type="PANTHER" id="PTHR30193:SF37">
    <property type="entry name" value="INNER MEMBRANE ABC TRANSPORTER PERMEASE PROTEIN YCJO"/>
    <property type="match status" value="1"/>
</dbReference>
<evidence type="ECO:0000256" key="6">
    <source>
        <dbReference type="ARBA" id="ARBA00023136"/>
    </source>
</evidence>
<evidence type="ECO:0000259" key="8">
    <source>
        <dbReference type="PROSITE" id="PS50928"/>
    </source>
</evidence>
<feature type="transmembrane region" description="Helical" evidence="7">
    <location>
        <begin position="218"/>
        <end position="239"/>
    </location>
</feature>
<dbReference type="SUPFAM" id="SSF160964">
    <property type="entry name" value="MalF N-terminal region-like"/>
    <property type="match status" value="1"/>
</dbReference>
<evidence type="ECO:0000256" key="1">
    <source>
        <dbReference type="ARBA" id="ARBA00004651"/>
    </source>
</evidence>
<dbReference type="InterPro" id="IPR035906">
    <property type="entry name" value="MetI-like_sf"/>
</dbReference>
<dbReference type="GO" id="GO:0055085">
    <property type="term" value="P:transmembrane transport"/>
    <property type="evidence" value="ECO:0007669"/>
    <property type="project" value="InterPro"/>
</dbReference>
<dbReference type="GO" id="GO:0005886">
    <property type="term" value="C:plasma membrane"/>
    <property type="evidence" value="ECO:0007669"/>
    <property type="project" value="UniProtKB-SubCell"/>
</dbReference>
<keyword evidence="10" id="KW-1185">Reference proteome</keyword>
<name>W1Q4J1_ABIDE</name>
<evidence type="ECO:0000313" key="10">
    <source>
        <dbReference type="Proteomes" id="UP000019050"/>
    </source>
</evidence>
<protein>
    <submittedName>
        <fullName evidence="9">Transmembrane permease MsmF</fullName>
    </submittedName>
</protein>
<dbReference type="AlphaFoldDB" id="W1Q4J1"/>
<reference evidence="9" key="1">
    <citation type="submission" date="2013-06" db="EMBL/GenBank/DDBJ databases">
        <authorList>
            <person name="Weinstock G."/>
            <person name="Sodergren E."/>
            <person name="Clifton S."/>
            <person name="Fulton L."/>
            <person name="Fulton B."/>
            <person name="Courtney L."/>
            <person name="Fronick C."/>
            <person name="Harrison M."/>
            <person name="Strong C."/>
            <person name="Farmer C."/>
            <person name="Delahaunty K."/>
            <person name="Markovic C."/>
            <person name="Hall O."/>
            <person name="Minx P."/>
            <person name="Tomlinson C."/>
            <person name="Mitreva M."/>
            <person name="Nelson J."/>
            <person name="Hou S."/>
            <person name="Wollam A."/>
            <person name="Pepin K.H."/>
            <person name="Johnson M."/>
            <person name="Bhonagiri V."/>
            <person name="Nash W.E."/>
            <person name="Warren W."/>
            <person name="Chinwalla A."/>
            <person name="Mardis E.R."/>
            <person name="Wilson R.K."/>
        </authorList>
    </citation>
    <scope>NUCLEOTIDE SEQUENCE [LARGE SCALE GENOMIC DNA]</scope>
    <source>
        <strain evidence="9">ATCC 49176</strain>
    </source>
</reference>
<dbReference type="PANTHER" id="PTHR30193">
    <property type="entry name" value="ABC TRANSPORTER PERMEASE PROTEIN"/>
    <property type="match status" value="1"/>
</dbReference>
<feature type="domain" description="ABC transmembrane type-1" evidence="8">
    <location>
        <begin position="79"/>
        <end position="291"/>
    </location>
</feature>
<dbReference type="eggNOG" id="COG1175">
    <property type="taxonomic scope" value="Bacteria"/>
</dbReference>
<accession>W1Q4J1</accession>
<evidence type="ECO:0000256" key="7">
    <source>
        <dbReference type="RuleBase" id="RU363032"/>
    </source>
</evidence>
<evidence type="ECO:0000256" key="3">
    <source>
        <dbReference type="ARBA" id="ARBA00022475"/>
    </source>
</evidence>
<dbReference type="InterPro" id="IPR000515">
    <property type="entry name" value="MetI-like"/>
</dbReference>
<keyword evidence="3" id="KW-1003">Cell membrane</keyword>
<organism evidence="9 10">
    <name type="scientific">Abiotrophia defectiva ATCC 49176</name>
    <dbReference type="NCBI Taxonomy" id="592010"/>
    <lineage>
        <taxon>Bacteria</taxon>
        <taxon>Bacillati</taxon>
        <taxon>Bacillota</taxon>
        <taxon>Bacilli</taxon>
        <taxon>Lactobacillales</taxon>
        <taxon>Aerococcaceae</taxon>
        <taxon>Abiotrophia</taxon>
    </lineage>
</organism>
<proteinExistence type="inferred from homology"/>
<keyword evidence="5 7" id="KW-1133">Transmembrane helix</keyword>
<dbReference type="STRING" id="592010.GCWU000182_000516"/>
<keyword evidence="2 7" id="KW-0813">Transport</keyword>
<feature type="transmembrane region" description="Helical" evidence="7">
    <location>
        <begin position="165"/>
        <end position="186"/>
    </location>
</feature>
<dbReference type="EMBL" id="ACIN03000003">
    <property type="protein sequence ID" value="ESK66173.1"/>
    <property type="molecule type" value="Genomic_DNA"/>
</dbReference>
<feature type="transmembrane region" description="Helical" evidence="7">
    <location>
        <begin position="116"/>
        <end position="136"/>
    </location>
</feature>
<keyword evidence="4 7" id="KW-0812">Transmembrane</keyword>
<dbReference type="Proteomes" id="UP000019050">
    <property type="component" value="Unassembled WGS sequence"/>
</dbReference>
<feature type="transmembrane region" description="Helical" evidence="7">
    <location>
        <begin position="85"/>
        <end position="104"/>
    </location>
</feature>
<sequence>MKKEESDMNKKKKFKENLLGYGFLSPALILLFIFLIIPVGMVIYYAFTDYYMLAPDERKFIGLDNFFRLAKDKTFIKSFWNTVQFVVWIIPVQLGAALGMALIVNKKRKGNIFFKVAFFAPVVMSLVVISILWLYLLNPNNGLLNALLEKVGIAKQPFLTSPKQAMYAIVFVSAWQGAGYQMLLFLGGLQNIPQDVYEAAEIDGVSKWNQFRYITMPLLKPTALFVLLTTLISAFKLLVQPMVMTQGGPANSTITMVYYIYRKGFTDRLVGYSSSIALVFTTLIGVISLVQRRVLKEDE</sequence>
<evidence type="ECO:0000256" key="5">
    <source>
        <dbReference type="ARBA" id="ARBA00022989"/>
    </source>
</evidence>
<gene>
    <name evidence="9" type="ORF">GCWU000182_000516</name>
</gene>
<dbReference type="HOGENOM" id="CLU_016047_0_2_9"/>
<feature type="transmembrane region" description="Helical" evidence="7">
    <location>
        <begin position="21"/>
        <end position="47"/>
    </location>
</feature>
<keyword evidence="6 7" id="KW-0472">Membrane</keyword>
<comment type="subcellular location">
    <subcellularLocation>
        <location evidence="1 7">Cell membrane</location>
        <topology evidence="1 7">Multi-pass membrane protein</topology>
    </subcellularLocation>
</comment>
<evidence type="ECO:0000256" key="4">
    <source>
        <dbReference type="ARBA" id="ARBA00022692"/>
    </source>
</evidence>
<dbReference type="Pfam" id="PF00528">
    <property type="entry name" value="BPD_transp_1"/>
    <property type="match status" value="1"/>
</dbReference>
<feature type="transmembrane region" description="Helical" evidence="7">
    <location>
        <begin position="269"/>
        <end position="290"/>
    </location>
</feature>
<evidence type="ECO:0000256" key="2">
    <source>
        <dbReference type="ARBA" id="ARBA00022448"/>
    </source>
</evidence>
<comment type="caution">
    <text evidence="9">The sequence shown here is derived from an EMBL/GenBank/DDBJ whole genome shotgun (WGS) entry which is preliminary data.</text>
</comment>
<dbReference type="SUPFAM" id="SSF161098">
    <property type="entry name" value="MetI-like"/>
    <property type="match status" value="1"/>
</dbReference>